<proteinExistence type="predicted"/>
<evidence type="ECO:0000313" key="2">
    <source>
        <dbReference type="Proteomes" id="UP000824055"/>
    </source>
</evidence>
<reference evidence="1" key="2">
    <citation type="submission" date="2021-04" db="EMBL/GenBank/DDBJ databases">
        <authorList>
            <person name="Gilroy R."/>
        </authorList>
    </citation>
    <scope>NUCLEOTIDE SEQUENCE</scope>
    <source>
        <strain evidence="1">ChiHecec3B27-8219</strain>
    </source>
</reference>
<evidence type="ECO:0000313" key="1">
    <source>
        <dbReference type="EMBL" id="HIZ68535.1"/>
    </source>
</evidence>
<name>A0A9D2FXD2_9BACT</name>
<gene>
    <name evidence="1" type="ORF">H9966_01390</name>
</gene>
<dbReference type="AlphaFoldDB" id="A0A9D2FXD2"/>
<protein>
    <submittedName>
        <fullName evidence="1">Uncharacterized protein</fullName>
    </submittedName>
</protein>
<accession>A0A9D2FXD2</accession>
<reference evidence="1" key="1">
    <citation type="journal article" date="2021" name="PeerJ">
        <title>Extensive microbial diversity within the chicken gut microbiome revealed by metagenomics and culture.</title>
        <authorList>
            <person name="Gilroy R."/>
            <person name="Ravi A."/>
            <person name="Getino M."/>
            <person name="Pursley I."/>
            <person name="Horton D.L."/>
            <person name="Alikhan N.F."/>
            <person name="Baker D."/>
            <person name="Gharbi K."/>
            <person name="Hall N."/>
            <person name="Watson M."/>
            <person name="Adriaenssens E.M."/>
            <person name="Foster-Nyarko E."/>
            <person name="Jarju S."/>
            <person name="Secka A."/>
            <person name="Antonio M."/>
            <person name="Oren A."/>
            <person name="Chaudhuri R.R."/>
            <person name="La Ragione R."/>
            <person name="Hildebrand F."/>
            <person name="Pallen M.J."/>
        </authorList>
    </citation>
    <scope>NUCLEOTIDE SEQUENCE</scope>
    <source>
        <strain evidence="1">ChiHecec3B27-8219</strain>
    </source>
</reference>
<organism evidence="1 2">
    <name type="scientific">Candidatus Prevotella avicola</name>
    <dbReference type="NCBI Taxonomy" id="2838738"/>
    <lineage>
        <taxon>Bacteria</taxon>
        <taxon>Pseudomonadati</taxon>
        <taxon>Bacteroidota</taxon>
        <taxon>Bacteroidia</taxon>
        <taxon>Bacteroidales</taxon>
        <taxon>Prevotellaceae</taxon>
        <taxon>Prevotella</taxon>
    </lineage>
</organism>
<comment type="caution">
    <text evidence="1">The sequence shown here is derived from an EMBL/GenBank/DDBJ whole genome shotgun (WGS) entry which is preliminary data.</text>
</comment>
<dbReference type="Proteomes" id="UP000824055">
    <property type="component" value="Unassembled WGS sequence"/>
</dbReference>
<sequence length="213" mass="24703">MNNLRDALRTFDRTVDESYYTANASGSNDKLEELFAELARVIIYGGNLRINNKFDIYVRSVEFYFHTEEKGHGNGFVRDPVMFHRSSMEGKYRASALIKSFNVNVVDGHDESFAWEGKDVDKDWASSYIYDYIQFEERRGAEPNGDIHVEWIGDDGCPSDAKLSARCQRIGICKYKVENGVLAKTSEKDDRPWRFYRAEPYNKLSRLLDARKH</sequence>
<dbReference type="EMBL" id="DXBE01000015">
    <property type="protein sequence ID" value="HIZ68535.1"/>
    <property type="molecule type" value="Genomic_DNA"/>
</dbReference>